<keyword evidence="1" id="KW-0812">Transmembrane</keyword>
<keyword evidence="1" id="KW-0472">Membrane</keyword>
<reference evidence="3 4" key="1">
    <citation type="journal article" date="2018" name="Nat. Ecol. Evol.">
        <title>Pezizomycetes genomes reveal the molecular basis of ectomycorrhizal truffle lifestyle.</title>
        <authorList>
            <person name="Murat C."/>
            <person name="Payen T."/>
            <person name="Noel B."/>
            <person name="Kuo A."/>
            <person name="Morin E."/>
            <person name="Chen J."/>
            <person name="Kohler A."/>
            <person name="Krizsan K."/>
            <person name="Balestrini R."/>
            <person name="Da Silva C."/>
            <person name="Montanini B."/>
            <person name="Hainaut M."/>
            <person name="Levati E."/>
            <person name="Barry K.W."/>
            <person name="Belfiori B."/>
            <person name="Cichocki N."/>
            <person name="Clum A."/>
            <person name="Dockter R.B."/>
            <person name="Fauchery L."/>
            <person name="Guy J."/>
            <person name="Iotti M."/>
            <person name="Le Tacon F."/>
            <person name="Lindquist E.A."/>
            <person name="Lipzen A."/>
            <person name="Malagnac F."/>
            <person name="Mello A."/>
            <person name="Molinier V."/>
            <person name="Miyauchi S."/>
            <person name="Poulain J."/>
            <person name="Riccioni C."/>
            <person name="Rubini A."/>
            <person name="Sitrit Y."/>
            <person name="Splivallo R."/>
            <person name="Traeger S."/>
            <person name="Wang M."/>
            <person name="Zifcakova L."/>
            <person name="Wipf D."/>
            <person name="Zambonelli A."/>
            <person name="Paolocci F."/>
            <person name="Nowrousian M."/>
            <person name="Ottonello S."/>
            <person name="Baldrian P."/>
            <person name="Spatafora J.W."/>
            <person name="Henrissat B."/>
            <person name="Nagy L.G."/>
            <person name="Aury J.M."/>
            <person name="Wincker P."/>
            <person name="Grigoriev I.V."/>
            <person name="Bonfante P."/>
            <person name="Martin F.M."/>
        </authorList>
    </citation>
    <scope>NUCLEOTIDE SEQUENCE [LARGE SCALE GENOMIC DNA]</scope>
    <source>
        <strain evidence="3 4">RN42</strain>
    </source>
</reference>
<sequence length="108" mass="11684">MGRSTIPFVPFVLSILFLLTSFCIPRVAGLPVESNTNPNRLAPTTGSSDSASLIARQYLSQSEKRKKETIGDAVVGGYIGGVVGFIIVCMLTLWCKLDRLHVNTDVNV</sequence>
<dbReference type="AlphaFoldDB" id="A0A3N4IWN3"/>
<keyword evidence="1" id="KW-1133">Transmembrane helix</keyword>
<feature type="transmembrane region" description="Helical" evidence="1">
    <location>
        <begin position="75"/>
        <end position="95"/>
    </location>
</feature>
<dbReference type="Proteomes" id="UP000275078">
    <property type="component" value="Unassembled WGS sequence"/>
</dbReference>
<gene>
    <name evidence="3" type="ORF">BJ508DRAFT_302412</name>
</gene>
<evidence type="ECO:0000256" key="2">
    <source>
        <dbReference type="SAM" id="SignalP"/>
    </source>
</evidence>
<keyword evidence="2" id="KW-0732">Signal</keyword>
<evidence type="ECO:0000313" key="4">
    <source>
        <dbReference type="Proteomes" id="UP000275078"/>
    </source>
</evidence>
<feature type="signal peptide" evidence="2">
    <location>
        <begin position="1"/>
        <end position="29"/>
    </location>
</feature>
<feature type="chain" id="PRO_5018265429" description="Transmembrane protein" evidence="2">
    <location>
        <begin position="30"/>
        <end position="108"/>
    </location>
</feature>
<evidence type="ECO:0008006" key="5">
    <source>
        <dbReference type="Google" id="ProtNLM"/>
    </source>
</evidence>
<accession>A0A3N4IWN3</accession>
<keyword evidence="4" id="KW-1185">Reference proteome</keyword>
<name>A0A3N4IWN3_ASCIM</name>
<evidence type="ECO:0000313" key="3">
    <source>
        <dbReference type="EMBL" id="RPA86034.1"/>
    </source>
</evidence>
<evidence type="ECO:0000256" key="1">
    <source>
        <dbReference type="SAM" id="Phobius"/>
    </source>
</evidence>
<organism evidence="3 4">
    <name type="scientific">Ascobolus immersus RN42</name>
    <dbReference type="NCBI Taxonomy" id="1160509"/>
    <lineage>
        <taxon>Eukaryota</taxon>
        <taxon>Fungi</taxon>
        <taxon>Dikarya</taxon>
        <taxon>Ascomycota</taxon>
        <taxon>Pezizomycotina</taxon>
        <taxon>Pezizomycetes</taxon>
        <taxon>Pezizales</taxon>
        <taxon>Ascobolaceae</taxon>
        <taxon>Ascobolus</taxon>
    </lineage>
</organism>
<dbReference type="EMBL" id="ML119651">
    <property type="protein sequence ID" value="RPA86034.1"/>
    <property type="molecule type" value="Genomic_DNA"/>
</dbReference>
<proteinExistence type="predicted"/>
<protein>
    <recommendedName>
        <fullName evidence="5">Transmembrane protein</fullName>
    </recommendedName>
</protein>